<evidence type="ECO:0000313" key="3">
    <source>
        <dbReference type="EMBL" id="KIW07980.1"/>
    </source>
</evidence>
<sequence>MLDKLFSWSRTPSSTSTSGASAASADSTASLGREPVHLPDEIILQILSYFPEGEASQGTLWACCLLSRQWHNLAIAKLYAAPHLYGPNFDLFVKTVCPSLNAHIRKSDLAGLVRTLDMSKLAYQGSRATTARLLGRTKNGLEVYVAPQANWGINCLAALSKCTRLRSLDLSLVSEALSYRELSNTIQKMKDLRILKFPRSAAKRDADVYTRSHMHWPPNLEELTLSGDLFDFFHSDVQPLDGGTPNLPLKITRLAFQHSSLDGRMFNATLAELGSKLTFLKLYNLTCSDFDWPYPEGASTILHLCRNLNTLEIAVDLLTSNLIFSLEIEDDDDVLPIALEHQLKHLYIASPTRTGSFIEEELMNTHDLARAVDKNALPALRTVTIEVFFKAPSEWSTADLLLHRRLKRRARENDENPDAAGVRFAVLQAS</sequence>
<protein>
    <recommendedName>
        <fullName evidence="2">F-box domain-containing protein</fullName>
    </recommendedName>
</protein>
<gene>
    <name evidence="3" type="ORF">PV09_01879</name>
</gene>
<reference evidence="3 4" key="1">
    <citation type="submission" date="2015-01" db="EMBL/GenBank/DDBJ databases">
        <title>The Genome Sequence of Ochroconis gallopava CBS43764.</title>
        <authorList>
            <consortium name="The Broad Institute Genomics Platform"/>
            <person name="Cuomo C."/>
            <person name="de Hoog S."/>
            <person name="Gorbushina A."/>
            <person name="Stielow B."/>
            <person name="Teixiera M."/>
            <person name="Abouelleil A."/>
            <person name="Chapman S.B."/>
            <person name="Priest M."/>
            <person name="Young S.K."/>
            <person name="Wortman J."/>
            <person name="Nusbaum C."/>
            <person name="Birren B."/>
        </authorList>
    </citation>
    <scope>NUCLEOTIDE SEQUENCE [LARGE SCALE GENOMIC DNA]</scope>
    <source>
        <strain evidence="3 4">CBS 43764</strain>
    </source>
</reference>
<dbReference type="InterPro" id="IPR036047">
    <property type="entry name" value="F-box-like_dom_sf"/>
</dbReference>
<dbReference type="SUPFAM" id="SSF81383">
    <property type="entry name" value="F-box domain"/>
    <property type="match status" value="1"/>
</dbReference>
<dbReference type="RefSeq" id="XP_016217849.1">
    <property type="nucleotide sequence ID" value="XM_016354837.1"/>
</dbReference>
<feature type="region of interest" description="Disordered" evidence="1">
    <location>
        <begin position="1"/>
        <end position="24"/>
    </location>
</feature>
<accession>A0A0D2ANA2</accession>
<dbReference type="FunCoup" id="A0A0D2ANA2">
    <property type="interactions" value="32"/>
</dbReference>
<dbReference type="Gene3D" id="3.80.10.10">
    <property type="entry name" value="Ribonuclease Inhibitor"/>
    <property type="match status" value="1"/>
</dbReference>
<dbReference type="InParanoid" id="A0A0D2ANA2"/>
<feature type="compositionally biased region" description="Low complexity" evidence="1">
    <location>
        <begin position="7"/>
        <end position="24"/>
    </location>
</feature>
<evidence type="ECO:0000259" key="2">
    <source>
        <dbReference type="Pfam" id="PF12937"/>
    </source>
</evidence>
<dbReference type="InterPro" id="IPR032675">
    <property type="entry name" value="LRR_dom_sf"/>
</dbReference>
<dbReference type="Gene3D" id="1.20.1280.50">
    <property type="match status" value="1"/>
</dbReference>
<keyword evidence="4" id="KW-1185">Reference proteome</keyword>
<feature type="domain" description="F-box" evidence="2">
    <location>
        <begin position="37"/>
        <end position="75"/>
    </location>
</feature>
<dbReference type="HOGENOM" id="CLU_042679_1_1_1"/>
<name>A0A0D2ANA2_9PEZI</name>
<dbReference type="Proteomes" id="UP000053259">
    <property type="component" value="Unassembled WGS sequence"/>
</dbReference>
<dbReference type="AlphaFoldDB" id="A0A0D2ANA2"/>
<dbReference type="InterPro" id="IPR001810">
    <property type="entry name" value="F-box_dom"/>
</dbReference>
<evidence type="ECO:0000256" key="1">
    <source>
        <dbReference type="SAM" id="MobiDB-lite"/>
    </source>
</evidence>
<dbReference type="OrthoDB" id="2125396at2759"/>
<dbReference type="EMBL" id="KN847532">
    <property type="protein sequence ID" value="KIW07980.1"/>
    <property type="molecule type" value="Genomic_DNA"/>
</dbReference>
<dbReference type="VEuPathDB" id="FungiDB:PV09_01879"/>
<evidence type="ECO:0000313" key="4">
    <source>
        <dbReference type="Proteomes" id="UP000053259"/>
    </source>
</evidence>
<organism evidence="3 4">
    <name type="scientific">Verruconis gallopava</name>
    <dbReference type="NCBI Taxonomy" id="253628"/>
    <lineage>
        <taxon>Eukaryota</taxon>
        <taxon>Fungi</taxon>
        <taxon>Dikarya</taxon>
        <taxon>Ascomycota</taxon>
        <taxon>Pezizomycotina</taxon>
        <taxon>Dothideomycetes</taxon>
        <taxon>Pleosporomycetidae</taxon>
        <taxon>Venturiales</taxon>
        <taxon>Sympoventuriaceae</taxon>
        <taxon>Verruconis</taxon>
    </lineage>
</organism>
<dbReference type="Pfam" id="PF12937">
    <property type="entry name" value="F-box-like"/>
    <property type="match status" value="1"/>
</dbReference>
<dbReference type="GeneID" id="27309852"/>
<proteinExistence type="predicted"/>
<dbReference type="SUPFAM" id="SSF52047">
    <property type="entry name" value="RNI-like"/>
    <property type="match status" value="1"/>
</dbReference>